<dbReference type="OMA" id="EAFMHWK"/>
<dbReference type="Gene3D" id="3.40.50.1820">
    <property type="entry name" value="alpha/beta hydrolase"/>
    <property type="match status" value="1"/>
</dbReference>
<evidence type="ECO:0000313" key="6">
    <source>
        <dbReference type="EMBL" id="KEQ90318.1"/>
    </source>
</evidence>
<dbReference type="PANTHER" id="PTHR10272:SF0">
    <property type="entry name" value="PLATELET-ACTIVATING FACTOR ACETYLHYDROLASE"/>
    <property type="match status" value="1"/>
</dbReference>
<evidence type="ECO:0000256" key="5">
    <source>
        <dbReference type="SAM" id="MobiDB-lite"/>
    </source>
</evidence>
<dbReference type="STRING" id="1043005.A0A074XXK9"/>
<dbReference type="InParanoid" id="A0A074XXK9"/>
<feature type="compositionally biased region" description="Acidic residues" evidence="5">
    <location>
        <begin position="176"/>
        <end position="187"/>
    </location>
</feature>
<feature type="region of interest" description="Disordered" evidence="5">
    <location>
        <begin position="156"/>
        <end position="196"/>
    </location>
</feature>
<keyword evidence="2" id="KW-0378">Hydrolase</keyword>
<feature type="region of interest" description="Disordered" evidence="5">
    <location>
        <begin position="1"/>
        <end position="40"/>
    </location>
</feature>
<dbReference type="Proteomes" id="UP000030641">
    <property type="component" value="Unassembled WGS sequence"/>
</dbReference>
<dbReference type="EC" id="3.1.1.47" evidence="1"/>
<feature type="region of interest" description="Disordered" evidence="5">
    <location>
        <begin position="592"/>
        <end position="644"/>
    </location>
</feature>
<feature type="compositionally biased region" description="Basic and acidic residues" evidence="5">
    <location>
        <begin position="632"/>
        <end position="644"/>
    </location>
</feature>
<keyword evidence="3" id="KW-0442">Lipid degradation</keyword>
<feature type="region of interest" description="Disordered" evidence="5">
    <location>
        <begin position="238"/>
        <end position="269"/>
    </location>
</feature>
<dbReference type="GeneID" id="25361757"/>
<reference evidence="6 7" key="1">
    <citation type="journal article" date="2014" name="BMC Genomics">
        <title>Genome sequencing of four Aureobasidium pullulans varieties: biotechnological potential, stress tolerance, and description of new species.</title>
        <authorList>
            <person name="Gostin Ar C."/>
            <person name="Ohm R.A."/>
            <person name="Kogej T."/>
            <person name="Sonjak S."/>
            <person name="Turk M."/>
            <person name="Zajc J."/>
            <person name="Zalar P."/>
            <person name="Grube M."/>
            <person name="Sun H."/>
            <person name="Han J."/>
            <person name="Sharma A."/>
            <person name="Chiniquy J."/>
            <person name="Ngan C.Y."/>
            <person name="Lipzen A."/>
            <person name="Barry K."/>
            <person name="Grigoriev I.V."/>
            <person name="Gunde-Cimerman N."/>
        </authorList>
    </citation>
    <scope>NUCLEOTIDE SEQUENCE [LARGE SCALE GENOMIC DNA]</scope>
    <source>
        <strain evidence="6 7">EXF-2481</strain>
    </source>
</reference>
<feature type="compositionally biased region" description="Basic residues" evidence="5">
    <location>
        <begin position="29"/>
        <end position="40"/>
    </location>
</feature>
<sequence>MPLPPWISGDKSNAPVPSNGFLSSGSKVRNPKKPKARPPKSLRETMLLPVRSLPAYSGPYSVGTMEIEVPVEEPRTFSNITRKGNHVLQLKTVLLTIYYPASPPQKKRPSRQLWLGRPRFKMAQGYGHFAGVGTVGVPIFLPTMFTKLPAFRNAPLSSQYPPGTKTKEDYEKAGENTEDEDEVEDDEHGPNAKPPKFPLMIFSHGLGGTRSAYSSVCGEFASYGFVVIALEHRDGSGPRTFVNQPGSGEVRFDKAGERRDPKKHHNRHGNTHYDVVDYVFPQDNEWDTSPNNEKGVDHELRGSQLDLRTAEIEEAYKIMNVINSGQGGTIAKQNMRRKGYKASSTHGLEGVDWTCWKDRVDTEYVVAAGHSFGAATVVDMLRHEKRFKWIAQGIIYDIWGSGTRPSAAEDEKIQAPILAINSEAFTYWPSNFELVASLVKEAHPCPAWLMTVRGTIHVSQSDFSLLYPNVCSIFLKASANPERALDINVNASLEFLSMVMPTIPHRIRNAFPNEELLLTQTHHLEDIPQVDMHKPKDDKWVAARLRIPHEFTWRVAPGLARKMARRRITEGGGSPDDEIWLHCKPEDGTVEKYNGTVERLKPKKPTADSGSVERVKSHEPKAEPGCVGPNTDTKEEPGCKEWRN</sequence>
<dbReference type="GO" id="GO:0016042">
    <property type="term" value="P:lipid catabolic process"/>
    <property type="evidence" value="ECO:0007669"/>
    <property type="project" value="UniProtKB-KW"/>
</dbReference>
<dbReference type="PANTHER" id="PTHR10272">
    <property type="entry name" value="PLATELET-ACTIVATING FACTOR ACETYLHYDROLASE"/>
    <property type="match status" value="1"/>
</dbReference>
<evidence type="ECO:0000256" key="4">
    <source>
        <dbReference type="ARBA" id="ARBA00023098"/>
    </source>
</evidence>
<protein>
    <recommendedName>
        <fullName evidence="1">1-alkyl-2-acetylglycerophosphocholine esterase</fullName>
        <ecNumber evidence="1">3.1.1.47</ecNumber>
    </recommendedName>
</protein>
<feature type="compositionally biased region" description="Basic and acidic residues" evidence="5">
    <location>
        <begin position="165"/>
        <end position="175"/>
    </location>
</feature>
<dbReference type="OrthoDB" id="2363873at2759"/>
<dbReference type="InterPro" id="IPR029058">
    <property type="entry name" value="AB_hydrolase_fold"/>
</dbReference>
<evidence type="ECO:0000256" key="3">
    <source>
        <dbReference type="ARBA" id="ARBA00022963"/>
    </source>
</evidence>
<dbReference type="SUPFAM" id="SSF53474">
    <property type="entry name" value="alpha/beta-Hydrolases"/>
    <property type="match status" value="1"/>
</dbReference>
<name>A0A074XXK9_AURSE</name>
<keyword evidence="4" id="KW-0443">Lipid metabolism</keyword>
<feature type="compositionally biased region" description="Basic and acidic residues" evidence="5">
    <location>
        <begin position="250"/>
        <end position="260"/>
    </location>
</feature>
<evidence type="ECO:0000256" key="1">
    <source>
        <dbReference type="ARBA" id="ARBA00013201"/>
    </source>
</evidence>
<dbReference type="AlphaFoldDB" id="A0A074XXK9"/>
<feature type="compositionally biased region" description="Basic and acidic residues" evidence="5">
    <location>
        <begin position="611"/>
        <end position="622"/>
    </location>
</feature>
<evidence type="ECO:0000256" key="2">
    <source>
        <dbReference type="ARBA" id="ARBA00022801"/>
    </source>
</evidence>
<dbReference type="EMBL" id="KL584794">
    <property type="protein sequence ID" value="KEQ90318.1"/>
    <property type="molecule type" value="Genomic_DNA"/>
</dbReference>
<organism evidence="6 7">
    <name type="scientific">Aureobasidium subglaciale (strain EXF-2481)</name>
    <name type="common">Aureobasidium pullulans var. subglaciale</name>
    <dbReference type="NCBI Taxonomy" id="1043005"/>
    <lineage>
        <taxon>Eukaryota</taxon>
        <taxon>Fungi</taxon>
        <taxon>Dikarya</taxon>
        <taxon>Ascomycota</taxon>
        <taxon>Pezizomycotina</taxon>
        <taxon>Dothideomycetes</taxon>
        <taxon>Dothideomycetidae</taxon>
        <taxon>Dothideales</taxon>
        <taxon>Saccotheciaceae</taxon>
        <taxon>Aureobasidium</taxon>
    </lineage>
</organism>
<gene>
    <name evidence="6" type="ORF">AUEXF2481DRAFT_103373</name>
</gene>
<dbReference type="Pfam" id="PF03403">
    <property type="entry name" value="PAF-AH_p_II"/>
    <property type="match status" value="1"/>
</dbReference>
<proteinExistence type="predicted"/>
<dbReference type="RefSeq" id="XP_013338809.1">
    <property type="nucleotide sequence ID" value="XM_013483355.1"/>
</dbReference>
<accession>A0A074XXK9</accession>
<dbReference type="GO" id="GO:0003847">
    <property type="term" value="F:1-alkyl-2-acetylglycerophosphocholine esterase activity"/>
    <property type="evidence" value="ECO:0007669"/>
    <property type="project" value="UniProtKB-EC"/>
</dbReference>
<dbReference type="HOGENOM" id="CLU_022501_2_0_1"/>
<evidence type="ECO:0000313" key="7">
    <source>
        <dbReference type="Proteomes" id="UP000030641"/>
    </source>
</evidence>
<keyword evidence="7" id="KW-1185">Reference proteome</keyword>